<evidence type="ECO:0000256" key="1">
    <source>
        <dbReference type="SAM" id="Phobius"/>
    </source>
</evidence>
<dbReference type="Proteomes" id="UP000654345">
    <property type="component" value="Unassembled WGS sequence"/>
</dbReference>
<sequence length="249" mass="27532">MPDNEQDLFATFEHSEHSLLEDVQHSYLPYAHANRESLWRVQERLEAHLQQPQQEKRTSSIKELAIQQKRKTIMDISSKKAGWSRLARVLSSIAAVLIVAALVGGALLLFGPKHQSAMVGTKTPIPTVIATHIPDPGPSEVGPGASIITSATTTSRIDPNSHIALDKHQVFAPGTLFYVTYNISTKKDAGKIAVKVFTNGIQDKAQETAIEANQNKHGYISLSYSVALSGKIELYWNDQLAYRLYFAVR</sequence>
<keyword evidence="1" id="KW-0472">Membrane</keyword>
<comment type="caution">
    <text evidence="2">The sequence shown here is derived from an EMBL/GenBank/DDBJ whole genome shotgun (WGS) entry which is preliminary data.</text>
</comment>
<evidence type="ECO:0000313" key="2">
    <source>
        <dbReference type="EMBL" id="GHO59896.1"/>
    </source>
</evidence>
<keyword evidence="1" id="KW-1133">Transmembrane helix</keyword>
<reference evidence="2 3" key="1">
    <citation type="journal article" date="2021" name="Int. J. Syst. Evol. Microbiol.">
        <title>Reticulibacter mediterranei gen. nov., sp. nov., within the new family Reticulibacteraceae fam. nov., and Ktedonospora formicarum gen. nov., sp. nov., Ktedonobacter robiniae sp. nov., Dictyobacter formicarum sp. nov. and Dictyobacter arantiisoli sp. nov., belonging to the class Ktedonobacteria.</title>
        <authorList>
            <person name="Yabe S."/>
            <person name="Zheng Y."/>
            <person name="Wang C.M."/>
            <person name="Sakai Y."/>
            <person name="Abe K."/>
            <person name="Yokota A."/>
            <person name="Donadio S."/>
            <person name="Cavaletti L."/>
            <person name="Monciardini P."/>
        </authorList>
    </citation>
    <scope>NUCLEOTIDE SEQUENCE [LARGE SCALE GENOMIC DNA]</scope>
    <source>
        <strain evidence="2 3">SOSP1-30</strain>
    </source>
</reference>
<dbReference type="RefSeq" id="WP_201376033.1">
    <property type="nucleotide sequence ID" value="NZ_BNJG01000003.1"/>
</dbReference>
<accession>A0ABQ3V4L2</accession>
<organism evidence="2 3">
    <name type="scientific">Ktedonobacter robiniae</name>
    <dbReference type="NCBI Taxonomy" id="2778365"/>
    <lineage>
        <taxon>Bacteria</taxon>
        <taxon>Bacillati</taxon>
        <taxon>Chloroflexota</taxon>
        <taxon>Ktedonobacteria</taxon>
        <taxon>Ktedonobacterales</taxon>
        <taxon>Ktedonobacteraceae</taxon>
        <taxon>Ktedonobacter</taxon>
    </lineage>
</organism>
<evidence type="ECO:0000313" key="3">
    <source>
        <dbReference type="Proteomes" id="UP000654345"/>
    </source>
</evidence>
<name>A0ABQ3V4L2_9CHLR</name>
<keyword evidence="1" id="KW-0812">Transmembrane</keyword>
<protein>
    <submittedName>
        <fullName evidence="2">Uncharacterized protein</fullName>
    </submittedName>
</protein>
<feature type="transmembrane region" description="Helical" evidence="1">
    <location>
        <begin position="89"/>
        <end position="110"/>
    </location>
</feature>
<keyword evidence="3" id="KW-1185">Reference proteome</keyword>
<dbReference type="EMBL" id="BNJG01000003">
    <property type="protein sequence ID" value="GHO59896.1"/>
    <property type="molecule type" value="Genomic_DNA"/>
</dbReference>
<gene>
    <name evidence="2" type="ORF">KSB_83710</name>
</gene>
<proteinExistence type="predicted"/>